<feature type="region of interest" description="Disordered" evidence="1">
    <location>
        <begin position="74"/>
        <end position="98"/>
    </location>
</feature>
<feature type="non-terminal residue" evidence="2">
    <location>
        <position position="1"/>
    </location>
</feature>
<evidence type="ECO:0000313" key="2">
    <source>
        <dbReference type="EMBL" id="KAK1796678.1"/>
    </source>
</evidence>
<organism evidence="2 3">
    <name type="scientific">Electrophorus voltai</name>
    <dbReference type="NCBI Taxonomy" id="2609070"/>
    <lineage>
        <taxon>Eukaryota</taxon>
        <taxon>Metazoa</taxon>
        <taxon>Chordata</taxon>
        <taxon>Craniata</taxon>
        <taxon>Vertebrata</taxon>
        <taxon>Euteleostomi</taxon>
        <taxon>Actinopterygii</taxon>
        <taxon>Neopterygii</taxon>
        <taxon>Teleostei</taxon>
        <taxon>Ostariophysi</taxon>
        <taxon>Gymnotiformes</taxon>
        <taxon>Gymnotoidei</taxon>
        <taxon>Gymnotidae</taxon>
        <taxon>Electrophorus</taxon>
    </lineage>
</organism>
<gene>
    <name evidence="2" type="ORF">P4O66_009701</name>
</gene>
<sequence length="98" mass="11229">VSSISKDKGDQYQGLGSVESYYPYWDHQEYYGEHDRSECQTATSLRSEYSDVSFQLDSDVYQKENLAMEVEEALHRDSLSEVDTMSVDSESEEDPAPK</sequence>
<reference evidence="2" key="1">
    <citation type="submission" date="2023-03" db="EMBL/GenBank/DDBJ databases">
        <title>Electrophorus voltai genome.</title>
        <authorList>
            <person name="Bian C."/>
        </authorList>
    </citation>
    <scope>NUCLEOTIDE SEQUENCE</scope>
    <source>
        <strain evidence="2">CB-2022</strain>
        <tissue evidence="2">Muscle</tissue>
    </source>
</reference>
<feature type="compositionally biased region" description="Acidic residues" evidence="1">
    <location>
        <begin position="89"/>
        <end position="98"/>
    </location>
</feature>
<evidence type="ECO:0000256" key="1">
    <source>
        <dbReference type="SAM" id="MobiDB-lite"/>
    </source>
</evidence>
<dbReference type="EMBL" id="JAROKS010000015">
    <property type="protein sequence ID" value="KAK1796678.1"/>
    <property type="molecule type" value="Genomic_DNA"/>
</dbReference>
<name>A0AAD8ZBQ9_9TELE</name>
<dbReference type="AlphaFoldDB" id="A0AAD8ZBQ9"/>
<proteinExistence type="predicted"/>
<keyword evidence="3" id="KW-1185">Reference proteome</keyword>
<protein>
    <submittedName>
        <fullName evidence="2">Uncharacterized protein</fullName>
    </submittedName>
</protein>
<comment type="caution">
    <text evidence="2">The sequence shown here is derived from an EMBL/GenBank/DDBJ whole genome shotgun (WGS) entry which is preliminary data.</text>
</comment>
<feature type="non-terminal residue" evidence="2">
    <location>
        <position position="98"/>
    </location>
</feature>
<evidence type="ECO:0000313" key="3">
    <source>
        <dbReference type="Proteomes" id="UP001239994"/>
    </source>
</evidence>
<dbReference type="Proteomes" id="UP001239994">
    <property type="component" value="Unassembled WGS sequence"/>
</dbReference>
<accession>A0AAD8ZBQ9</accession>